<evidence type="ECO:0000313" key="2">
    <source>
        <dbReference type="Proteomes" id="UP001314170"/>
    </source>
</evidence>
<dbReference type="EMBL" id="CAWUPB010000994">
    <property type="protein sequence ID" value="CAK7335648.1"/>
    <property type="molecule type" value="Genomic_DNA"/>
</dbReference>
<dbReference type="AlphaFoldDB" id="A0AAV1RIT2"/>
<name>A0AAV1RIT2_9ROSI</name>
<gene>
    <name evidence="1" type="ORF">DCAF_LOCUS10647</name>
</gene>
<sequence>IFMMYYNDDVLRAMVGGIGKLVKVDLNASQVIRGQLARVRVEIDLSKSLRITRKTFARLDGKEKS</sequence>
<reference evidence="1 2" key="1">
    <citation type="submission" date="2024-01" db="EMBL/GenBank/DDBJ databases">
        <authorList>
            <person name="Waweru B."/>
        </authorList>
    </citation>
    <scope>NUCLEOTIDE SEQUENCE [LARGE SCALE GENOMIC DNA]</scope>
</reference>
<evidence type="ECO:0000313" key="1">
    <source>
        <dbReference type="EMBL" id="CAK7335648.1"/>
    </source>
</evidence>
<accession>A0AAV1RIT2</accession>
<protein>
    <submittedName>
        <fullName evidence="1">Uncharacterized protein</fullName>
    </submittedName>
</protein>
<proteinExistence type="predicted"/>
<comment type="caution">
    <text evidence="1">The sequence shown here is derived from an EMBL/GenBank/DDBJ whole genome shotgun (WGS) entry which is preliminary data.</text>
</comment>
<organism evidence="1 2">
    <name type="scientific">Dovyalis caffra</name>
    <dbReference type="NCBI Taxonomy" id="77055"/>
    <lineage>
        <taxon>Eukaryota</taxon>
        <taxon>Viridiplantae</taxon>
        <taxon>Streptophyta</taxon>
        <taxon>Embryophyta</taxon>
        <taxon>Tracheophyta</taxon>
        <taxon>Spermatophyta</taxon>
        <taxon>Magnoliopsida</taxon>
        <taxon>eudicotyledons</taxon>
        <taxon>Gunneridae</taxon>
        <taxon>Pentapetalae</taxon>
        <taxon>rosids</taxon>
        <taxon>fabids</taxon>
        <taxon>Malpighiales</taxon>
        <taxon>Salicaceae</taxon>
        <taxon>Flacourtieae</taxon>
        <taxon>Dovyalis</taxon>
    </lineage>
</organism>
<dbReference type="Proteomes" id="UP001314170">
    <property type="component" value="Unassembled WGS sequence"/>
</dbReference>
<keyword evidence="2" id="KW-1185">Reference proteome</keyword>
<feature type="non-terminal residue" evidence="1">
    <location>
        <position position="1"/>
    </location>
</feature>